<organism evidence="4 5">
    <name type="scientific">Lolium multiflorum</name>
    <name type="common">Italian ryegrass</name>
    <name type="synonym">Lolium perenne subsp. multiflorum</name>
    <dbReference type="NCBI Taxonomy" id="4521"/>
    <lineage>
        <taxon>Eukaryota</taxon>
        <taxon>Viridiplantae</taxon>
        <taxon>Streptophyta</taxon>
        <taxon>Embryophyta</taxon>
        <taxon>Tracheophyta</taxon>
        <taxon>Spermatophyta</taxon>
        <taxon>Magnoliopsida</taxon>
        <taxon>Liliopsida</taxon>
        <taxon>Poales</taxon>
        <taxon>Poaceae</taxon>
        <taxon>BOP clade</taxon>
        <taxon>Pooideae</taxon>
        <taxon>Poodae</taxon>
        <taxon>Poeae</taxon>
        <taxon>Poeae Chloroplast Group 2 (Poeae type)</taxon>
        <taxon>Loliodinae</taxon>
        <taxon>Loliinae</taxon>
        <taxon>Lolium</taxon>
    </lineage>
</organism>
<feature type="compositionally biased region" description="Low complexity" evidence="2">
    <location>
        <begin position="642"/>
        <end position="652"/>
    </location>
</feature>
<keyword evidence="5" id="KW-1185">Reference proteome</keyword>
<evidence type="ECO:0000313" key="4">
    <source>
        <dbReference type="EMBL" id="KAK1693674.1"/>
    </source>
</evidence>
<dbReference type="PANTHER" id="PTHR33026:SF7">
    <property type="entry name" value="OS03G0100275 PROTEIN"/>
    <property type="match status" value="1"/>
</dbReference>
<feature type="compositionally biased region" description="Acidic residues" evidence="2">
    <location>
        <begin position="345"/>
        <end position="357"/>
    </location>
</feature>
<dbReference type="Proteomes" id="UP001231189">
    <property type="component" value="Unassembled WGS sequence"/>
</dbReference>
<gene>
    <name evidence="4" type="ORF">QYE76_010371</name>
</gene>
<feature type="compositionally biased region" description="Low complexity" evidence="2">
    <location>
        <begin position="439"/>
        <end position="452"/>
    </location>
</feature>
<feature type="region of interest" description="Disordered" evidence="2">
    <location>
        <begin position="642"/>
        <end position="670"/>
    </location>
</feature>
<proteinExistence type="predicted"/>
<comment type="caution">
    <text evidence="4">The sequence shown here is derived from an EMBL/GenBank/DDBJ whole genome shotgun (WGS) entry which is preliminary data.</text>
</comment>
<sequence length="884" mass="98130">MGKKKGASTSGAAKVSRDWSASAISNRDINKLRALGFISASEDDIRLPGAVSRPKPPKGFTVMFTAFLFRGLSLPAHEFLRSLLFFYGIQLWQLTPNSILHLYPSLSLSEAFLGIDPHWGLWRKIFYVKRHNDSNGPPVVGGVGFVVRKEVDYLDYPMKESVQGWRNKWFYLRDPSVSGRCSNLPPFDDKLIAKPKKSWQNTLSPEERLTADRLFDQIVTLKNTGGLTMCGTEVVSVFLQRRVQPLMSRPHQLWLYTGKDDESRVSSADLSAEDLRDEVRRLTCLSMKDNIVLTSARSPYDFDHPPTEALAASRCYPPTPESGVVLEDDDENSDGTEDAPHVLEDSDVQGEEATEDDAFVRSRRRKQVHDDLITSAESSPRGGDNDADEAAAPPPAKKSSTSFFAGEDDLDPSDDDDDEVPLAKRAKFVSERAASAKESNPSPTKSTPPSRTVVEKVPVSTVIPPSGVPTPPAGRDHPIYATVDAVAEFAEQFTRIEQNSQLRKTVRSSADQVLEANRLATDAKNENFLLKEEVKKLKQRLKDEQDAKRAAAVVIDKKEGVLRESIKDLLDAADLTVTRRHQLREDSIADALSLAAESNVQVLGLLKKAKGALSRLYSMIFPKMKEDKTLDEMAASFLVDPSEPVEIPPSSSRAELSPNPSSNDESSLVRRLRDQVSSLDRDITSLRAMAALVKKKGEIATAIEQYALDGLHIATESLGFVASDVAEENKKIHEEVEAMTDVAHPNHGLWLHRPKAVVMAKFKYRVGKAHYYFDKFHAHLTMVWNTLFPLDQAPETLSALFTRFKSPERIRQLVRKELLAGAELAFASILACHPSLDLGAVANTEKSLGQYYDAARGPAYTIVSRMESCLEKDLKAHWDRGARL</sequence>
<dbReference type="EMBL" id="JAUUTY010000001">
    <property type="protein sequence ID" value="KAK1693674.1"/>
    <property type="molecule type" value="Genomic_DNA"/>
</dbReference>
<name>A0AAD8TWT4_LOLMU</name>
<evidence type="ECO:0000256" key="2">
    <source>
        <dbReference type="SAM" id="MobiDB-lite"/>
    </source>
</evidence>
<feature type="region of interest" description="Disordered" evidence="2">
    <location>
        <begin position="297"/>
        <end position="475"/>
    </location>
</feature>
<evidence type="ECO:0000313" key="5">
    <source>
        <dbReference type="Proteomes" id="UP001231189"/>
    </source>
</evidence>
<feature type="compositionally biased region" description="Acidic residues" evidence="2">
    <location>
        <begin position="406"/>
        <end position="420"/>
    </location>
</feature>
<accession>A0AAD8TWT4</accession>
<dbReference type="AlphaFoldDB" id="A0AAD8TWT4"/>
<dbReference type="PANTHER" id="PTHR33026">
    <property type="entry name" value="OS06G0360600 PROTEIN"/>
    <property type="match status" value="1"/>
</dbReference>
<feature type="coiled-coil region" evidence="1">
    <location>
        <begin position="520"/>
        <end position="551"/>
    </location>
</feature>
<keyword evidence="1" id="KW-0175">Coiled coil</keyword>
<reference evidence="4" key="1">
    <citation type="submission" date="2023-07" db="EMBL/GenBank/DDBJ databases">
        <title>A chromosome-level genome assembly of Lolium multiflorum.</title>
        <authorList>
            <person name="Chen Y."/>
            <person name="Copetti D."/>
            <person name="Kolliker R."/>
            <person name="Studer B."/>
        </authorList>
    </citation>
    <scope>NUCLEOTIDE SEQUENCE</scope>
    <source>
        <strain evidence="4">02402/16</strain>
        <tissue evidence="4">Leaf</tissue>
    </source>
</reference>
<evidence type="ECO:0000259" key="3">
    <source>
        <dbReference type="Pfam" id="PF04195"/>
    </source>
</evidence>
<dbReference type="Pfam" id="PF04195">
    <property type="entry name" value="Transposase_28"/>
    <property type="match status" value="1"/>
</dbReference>
<dbReference type="InterPro" id="IPR007321">
    <property type="entry name" value="Transposase_28"/>
</dbReference>
<protein>
    <recommendedName>
        <fullName evidence="3">Transposase (putative) gypsy type domain-containing protein</fullName>
    </recommendedName>
</protein>
<evidence type="ECO:0000256" key="1">
    <source>
        <dbReference type="SAM" id="Coils"/>
    </source>
</evidence>
<feature type="domain" description="Transposase (putative) gypsy type" evidence="3">
    <location>
        <begin position="62"/>
        <end position="129"/>
    </location>
</feature>
<feature type="compositionally biased region" description="Acidic residues" evidence="2">
    <location>
        <begin position="326"/>
        <end position="337"/>
    </location>
</feature>